<dbReference type="PANTHER" id="PTHR24637">
    <property type="entry name" value="COLLAGEN"/>
    <property type="match status" value="1"/>
</dbReference>
<feature type="transmembrane region" description="Helical" evidence="3">
    <location>
        <begin position="6"/>
        <end position="30"/>
    </location>
</feature>
<evidence type="ECO:0000256" key="1">
    <source>
        <dbReference type="ARBA" id="ARBA00022737"/>
    </source>
</evidence>
<keyword evidence="6" id="KW-1185">Reference proteome</keyword>
<dbReference type="InterPro" id="IPR002486">
    <property type="entry name" value="Col_cuticle_N"/>
</dbReference>
<dbReference type="Pfam" id="PF01484">
    <property type="entry name" value="Col_cuticle_N"/>
    <property type="match status" value="1"/>
</dbReference>
<dbReference type="GO" id="GO:0042302">
    <property type="term" value="F:structural constituent of cuticle"/>
    <property type="evidence" value="ECO:0007669"/>
    <property type="project" value="InterPro"/>
</dbReference>
<evidence type="ECO:0000259" key="4">
    <source>
        <dbReference type="SMART" id="SM01088"/>
    </source>
</evidence>
<dbReference type="AlphaFoldDB" id="A0A498S693"/>
<dbReference type="SMART" id="SM01088">
    <property type="entry name" value="Col_cuticle_N"/>
    <property type="match status" value="1"/>
</dbReference>
<proteinExistence type="predicted"/>
<dbReference type="EMBL" id="UPTC01000083">
    <property type="protein sequence ID" value="VBB26240.1"/>
    <property type="molecule type" value="Genomic_DNA"/>
</dbReference>
<dbReference type="PANTHER" id="PTHR24637:SF377">
    <property type="entry name" value="COLLAGEN TYPE IX ALPHA 1 CHAIN"/>
    <property type="match status" value="1"/>
</dbReference>
<protein>
    <recommendedName>
        <fullName evidence="4">Nematode cuticle collagen N-terminal domain-containing protein</fullName>
    </recommendedName>
</protein>
<evidence type="ECO:0000313" key="6">
    <source>
        <dbReference type="Proteomes" id="UP000276991"/>
    </source>
</evidence>
<keyword evidence="3" id="KW-0472">Membrane</keyword>
<evidence type="ECO:0000256" key="2">
    <source>
        <dbReference type="SAM" id="MobiDB-lite"/>
    </source>
</evidence>
<evidence type="ECO:0000313" key="5">
    <source>
        <dbReference type="EMBL" id="VBB26240.1"/>
    </source>
</evidence>
<feature type="compositionally biased region" description="Low complexity" evidence="2">
    <location>
        <begin position="151"/>
        <end position="169"/>
    </location>
</feature>
<feature type="region of interest" description="Disordered" evidence="2">
    <location>
        <begin position="89"/>
        <end position="284"/>
    </location>
</feature>
<dbReference type="OrthoDB" id="5876933at2759"/>
<feature type="compositionally biased region" description="Pro residues" evidence="2">
    <location>
        <begin position="215"/>
        <end position="230"/>
    </location>
</feature>
<keyword evidence="1" id="KW-0677">Repeat</keyword>
<feature type="compositionally biased region" description="Gly residues" evidence="2">
    <location>
        <begin position="173"/>
        <end position="182"/>
    </location>
</feature>
<evidence type="ECO:0000256" key="3">
    <source>
        <dbReference type="SAM" id="Phobius"/>
    </source>
</evidence>
<dbReference type="Proteomes" id="UP000276991">
    <property type="component" value="Unassembled WGS sequence"/>
</dbReference>
<organism evidence="5 6">
    <name type="scientific">Acanthocheilonema viteae</name>
    <name type="common">Filarial nematode worm</name>
    <name type="synonym">Dipetalonema viteae</name>
    <dbReference type="NCBI Taxonomy" id="6277"/>
    <lineage>
        <taxon>Eukaryota</taxon>
        <taxon>Metazoa</taxon>
        <taxon>Ecdysozoa</taxon>
        <taxon>Nematoda</taxon>
        <taxon>Chromadorea</taxon>
        <taxon>Rhabditida</taxon>
        <taxon>Spirurina</taxon>
        <taxon>Spiruromorpha</taxon>
        <taxon>Filarioidea</taxon>
        <taxon>Onchocercidae</taxon>
        <taxon>Acanthocheilonema</taxon>
    </lineage>
</organism>
<gene>
    <name evidence="5" type="ORF">NAV_LOCUS1070</name>
</gene>
<keyword evidence="3" id="KW-1133">Transmembrane helix</keyword>
<name>A0A498S693_ACAVI</name>
<reference evidence="5 6" key="1">
    <citation type="submission" date="2018-08" db="EMBL/GenBank/DDBJ databases">
        <authorList>
            <person name="Laetsch R D."/>
            <person name="Stevens L."/>
            <person name="Kumar S."/>
            <person name="Blaxter L. M."/>
        </authorList>
    </citation>
    <scope>NUCLEOTIDE SEQUENCE [LARGE SCALE GENOMIC DNA]</scope>
</reference>
<accession>A0A498S693</accession>
<keyword evidence="3" id="KW-0812">Transmembrane</keyword>
<sequence length="301" mass="30331">MSVKVFVGLATACSVFVIITSLVAVCIIYNDINTLYDDVMDEMGEFKTVADDTWQRILLLHMHPSGNSDETPTFSSLFARNNSDATKGTVIADCGPSAEGCPMGPPGPRGETGEKGTDGYPGGDGPPGPPALVPVTTPEPRECINCPPGPIGQEGPQGEMGEIGPPGKMGMDGRPGGRGMPGQQGPQGEPGEPGPDGTPGRPGPPGRDGKRGTGPPGPKGPTGPRGPPGAPGENGQKGADGEPGEQGPAGRDGNDGRSGGDGRPGPVGIQGLPGPDAHYCPCPPRSSVFLAVAKKTKHKSA</sequence>
<dbReference type="STRING" id="6277.A0A498S693"/>
<feature type="domain" description="Nematode cuticle collagen N-terminal" evidence="4">
    <location>
        <begin position="6"/>
        <end position="57"/>
    </location>
</feature>